<reference evidence="5 6" key="1">
    <citation type="submission" date="2020-10" db="EMBL/GenBank/DDBJ databases">
        <authorList>
            <person name="Peeters C."/>
        </authorList>
    </citation>
    <scope>NUCLEOTIDE SEQUENCE [LARGE SCALE GENOMIC DNA]</scope>
    <source>
        <strain evidence="5 6">LMG 28140</strain>
    </source>
</reference>
<evidence type="ECO:0000256" key="3">
    <source>
        <dbReference type="ARBA" id="ARBA00023251"/>
    </source>
</evidence>
<accession>A0ABM8NCA4</accession>
<feature type="domain" description="VOC" evidence="4">
    <location>
        <begin position="7"/>
        <end position="136"/>
    </location>
</feature>
<dbReference type="SUPFAM" id="SSF54593">
    <property type="entry name" value="Glyoxalase/Bleomycin resistance protein/Dihydroxybiphenyl dioxygenase"/>
    <property type="match status" value="1"/>
</dbReference>
<proteinExistence type="inferred from homology"/>
<evidence type="ECO:0000313" key="5">
    <source>
        <dbReference type="EMBL" id="CAD6517107.1"/>
    </source>
</evidence>
<organism evidence="5 6">
    <name type="scientific">Paraburkholderia metrosideri</name>
    <dbReference type="NCBI Taxonomy" id="580937"/>
    <lineage>
        <taxon>Bacteria</taxon>
        <taxon>Pseudomonadati</taxon>
        <taxon>Pseudomonadota</taxon>
        <taxon>Betaproteobacteria</taxon>
        <taxon>Burkholderiales</taxon>
        <taxon>Burkholderiaceae</taxon>
        <taxon>Paraburkholderia</taxon>
    </lineage>
</organism>
<dbReference type="InterPro" id="IPR000335">
    <property type="entry name" value="Bleomycin-R"/>
</dbReference>
<dbReference type="InterPro" id="IPR029068">
    <property type="entry name" value="Glyas_Bleomycin-R_OHBP_Dase"/>
</dbReference>
<keyword evidence="6" id="KW-1185">Reference proteome</keyword>
<keyword evidence="3" id="KW-0046">Antibiotic resistance</keyword>
<evidence type="ECO:0000256" key="2">
    <source>
        <dbReference type="ARBA" id="ARBA00021572"/>
    </source>
</evidence>
<dbReference type="Pfam" id="PF00903">
    <property type="entry name" value="Glyoxalase"/>
    <property type="match status" value="1"/>
</dbReference>
<comment type="similarity">
    <text evidence="1">Belongs to the bleomycin resistance protein family.</text>
</comment>
<evidence type="ECO:0000313" key="6">
    <source>
        <dbReference type="Proteomes" id="UP000598032"/>
    </source>
</evidence>
<dbReference type="InterPro" id="IPR037523">
    <property type="entry name" value="VOC_core"/>
</dbReference>
<dbReference type="EMBL" id="CAJHCP010000002">
    <property type="protein sequence ID" value="CAD6517107.1"/>
    <property type="molecule type" value="Genomic_DNA"/>
</dbReference>
<sequence length="148" mass="16701">MQPSFIAAKLVPELLVTDVNTSLRFWRDLCGFAVAYHRLDEGFAYLDRDGAQLMLEERGRGRNWVTAQLEVPLGRGVNFQVSVNALAPILDALESAGWPLFLAPEQKWYRTGEVEAGVHQFLVQDPDGYLVRFVSSLGRRPAQRELVK</sequence>
<dbReference type="PROSITE" id="PS51819">
    <property type="entry name" value="VOC"/>
    <property type="match status" value="1"/>
</dbReference>
<dbReference type="InterPro" id="IPR004360">
    <property type="entry name" value="Glyas_Fos-R_dOase_dom"/>
</dbReference>
<gene>
    <name evidence="5" type="ORF">LMG28140_00889</name>
</gene>
<evidence type="ECO:0000259" key="4">
    <source>
        <dbReference type="PROSITE" id="PS51819"/>
    </source>
</evidence>
<dbReference type="Proteomes" id="UP000598032">
    <property type="component" value="Unassembled WGS sequence"/>
</dbReference>
<protein>
    <recommendedName>
        <fullName evidence="2">Bleomycin resistance protein</fullName>
    </recommendedName>
</protein>
<dbReference type="Gene3D" id="3.10.180.10">
    <property type="entry name" value="2,3-Dihydroxybiphenyl 1,2-Dioxygenase, domain 1"/>
    <property type="match status" value="1"/>
</dbReference>
<evidence type="ECO:0000256" key="1">
    <source>
        <dbReference type="ARBA" id="ARBA00011051"/>
    </source>
</evidence>
<name>A0ABM8NCA4_9BURK</name>
<comment type="caution">
    <text evidence="5">The sequence shown here is derived from an EMBL/GenBank/DDBJ whole genome shotgun (WGS) entry which is preliminary data.</text>
</comment>
<dbReference type="CDD" id="cd08349">
    <property type="entry name" value="BLMA_like"/>
    <property type="match status" value="1"/>
</dbReference>